<dbReference type="OrthoDB" id="2668709at2759"/>
<organism evidence="1 2">
    <name type="scientific">Paxillus involutus ATCC 200175</name>
    <dbReference type="NCBI Taxonomy" id="664439"/>
    <lineage>
        <taxon>Eukaryota</taxon>
        <taxon>Fungi</taxon>
        <taxon>Dikarya</taxon>
        <taxon>Basidiomycota</taxon>
        <taxon>Agaricomycotina</taxon>
        <taxon>Agaricomycetes</taxon>
        <taxon>Agaricomycetidae</taxon>
        <taxon>Boletales</taxon>
        <taxon>Paxilineae</taxon>
        <taxon>Paxillaceae</taxon>
        <taxon>Paxillus</taxon>
    </lineage>
</organism>
<protein>
    <submittedName>
        <fullName evidence="1">Uncharacterized protein</fullName>
    </submittedName>
</protein>
<dbReference type="EMBL" id="KN819493">
    <property type="protein sequence ID" value="KIJ09188.1"/>
    <property type="molecule type" value="Genomic_DNA"/>
</dbReference>
<sequence>MGLITGGYILDRHQAKEWADKRFPDAIKWGDPRLVHVPINNYLNSLLNNPGDDRVYQRCIVVPWGQDSVRICFPTVWMRGRKITRAKHDPFPENDFALARKKVLFEEAYEALPHLKDLLFVTIYDPLYDESP</sequence>
<reference evidence="1 2" key="1">
    <citation type="submission" date="2014-06" db="EMBL/GenBank/DDBJ databases">
        <authorList>
            <consortium name="DOE Joint Genome Institute"/>
            <person name="Kuo A."/>
            <person name="Kohler A."/>
            <person name="Nagy L.G."/>
            <person name="Floudas D."/>
            <person name="Copeland A."/>
            <person name="Barry K.W."/>
            <person name="Cichocki N."/>
            <person name="Veneault-Fourrey C."/>
            <person name="LaButti K."/>
            <person name="Lindquist E.A."/>
            <person name="Lipzen A."/>
            <person name="Lundell T."/>
            <person name="Morin E."/>
            <person name="Murat C."/>
            <person name="Sun H."/>
            <person name="Tunlid A."/>
            <person name="Henrissat B."/>
            <person name="Grigoriev I.V."/>
            <person name="Hibbett D.S."/>
            <person name="Martin F."/>
            <person name="Nordberg H.P."/>
            <person name="Cantor M.N."/>
            <person name="Hua S.X."/>
        </authorList>
    </citation>
    <scope>NUCLEOTIDE SEQUENCE [LARGE SCALE GENOMIC DNA]</scope>
    <source>
        <strain evidence="1 2">ATCC 200175</strain>
    </source>
</reference>
<evidence type="ECO:0000313" key="2">
    <source>
        <dbReference type="Proteomes" id="UP000053647"/>
    </source>
</evidence>
<dbReference type="HOGENOM" id="CLU_1917705_0_0_1"/>
<proteinExistence type="predicted"/>
<name>A0A0C9TE24_PAXIN</name>
<reference evidence="2" key="2">
    <citation type="submission" date="2015-01" db="EMBL/GenBank/DDBJ databases">
        <title>Evolutionary Origins and Diversification of the Mycorrhizal Mutualists.</title>
        <authorList>
            <consortium name="DOE Joint Genome Institute"/>
            <consortium name="Mycorrhizal Genomics Consortium"/>
            <person name="Kohler A."/>
            <person name="Kuo A."/>
            <person name="Nagy L.G."/>
            <person name="Floudas D."/>
            <person name="Copeland A."/>
            <person name="Barry K.W."/>
            <person name="Cichocki N."/>
            <person name="Veneault-Fourrey C."/>
            <person name="LaButti K."/>
            <person name="Lindquist E.A."/>
            <person name="Lipzen A."/>
            <person name="Lundell T."/>
            <person name="Morin E."/>
            <person name="Murat C."/>
            <person name="Riley R."/>
            <person name="Ohm R."/>
            <person name="Sun H."/>
            <person name="Tunlid A."/>
            <person name="Henrissat B."/>
            <person name="Grigoriev I.V."/>
            <person name="Hibbett D.S."/>
            <person name="Martin F."/>
        </authorList>
    </citation>
    <scope>NUCLEOTIDE SEQUENCE [LARGE SCALE GENOMIC DNA]</scope>
    <source>
        <strain evidence="2">ATCC 200175</strain>
    </source>
</reference>
<evidence type="ECO:0000313" key="1">
    <source>
        <dbReference type="EMBL" id="KIJ09188.1"/>
    </source>
</evidence>
<gene>
    <name evidence="1" type="ORF">PAXINDRAFT_138920</name>
</gene>
<dbReference type="AlphaFoldDB" id="A0A0C9TE24"/>
<keyword evidence="2" id="KW-1185">Reference proteome</keyword>
<dbReference type="Proteomes" id="UP000053647">
    <property type="component" value="Unassembled WGS sequence"/>
</dbReference>
<accession>A0A0C9TE24</accession>